<evidence type="ECO:0000313" key="3">
    <source>
        <dbReference type="Proteomes" id="UP001152798"/>
    </source>
</evidence>
<organism evidence="2 3">
    <name type="scientific">Nezara viridula</name>
    <name type="common">Southern green stink bug</name>
    <name type="synonym">Cimex viridulus</name>
    <dbReference type="NCBI Taxonomy" id="85310"/>
    <lineage>
        <taxon>Eukaryota</taxon>
        <taxon>Metazoa</taxon>
        <taxon>Ecdysozoa</taxon>
        <taxon>Arthropoda</taxon>
        <taxon>Hexapoda</taxon>
        <taxon>Insecta</taxon>
        <taxon>Pterygota</taxon>
        <taxon>Neoptera</taxon>
        <taxon>Paraneoptera</taxon>
        <taxon>Hemiptera</taxon>
        <taxon>Heteroptera</taxon>
        <taxon>Panheteroptera</taxon>
        <taxon>Pentatomomorpha</taxon>
        <taxon>Pentatomoidea</taxon>
        <taxon>Pentatomidae</taxon>
        <taxon>Pentatominae</taxon>
        <taxon>Nezara</taxon>
    </lineage>
</organism>
<evidence type="ECO:0000256" key="1">
    <source>
        <dbReference type="SAM" id="MobiDB-lite"/>
    </source>
</evidence>
<proteinExistence type="predicted"/>
<name>A0A9P0H1L1_NEZVI</name>
<dbReference type="Proteomes" id="UP001152798">
    <property type="component" value="Chromosome 1"/>
</dbReference>
<dbReference type="EMBL" id="OV725077">
    <property type="protein sequence ID" value="CAH1388937.1"/>
    <property type="molecule type" value="Genomic_DNA"/>
</dbReference>
<keyword evidence="3" id="KW-1185">Reference proteome</keyword>
<protein>
    <submittedName>
        <fullName evidence="2">Uncharacterized protein</fullName>
    </submittedName>
</protein>
<gene>
    <name evidence="2" type="ORF">NEZAVI_LOCUS438</name>
</gene>
<dbReference type="AlphaFoldDB" id="A0A9P0H1L1"/>
<accession>A0A9P0H1L1</accession>
<sequence>MRMRSRSLDSSRLRLRSLADSPCRLRRGPQLGPRLFPLRLPPSSDSVTQETEFRTRREIKQTNQVVLLASTKMNTVGKLLGRLLIKEERVKTDSPVEKGSSCRFPYDYRLRALNKTSP</sequence>
<reference evidence="2" key="1">
    <citation type="submission" date="2022-01" db="EMBL/GenBank/DDBJ databases">
        <authorList>
            <person name="King R."/>
        </authorList>
    </citation>
    <scope>NUCLEOTIDE SEQUENCE</scope>
</reference>
<feature type="compositionally biased region" description="Low complexity" evidence="1">
    <location>
        <begin position="28"/>
        <end position="42"/>
    </location>
</feature>
<feature type="region of interest" description="Disordered" evidence="1">
    <location>
        <begin position="24"/>
        <end position="54"/>
    </location>
</feature>
<evidence type="ECO:0000313" key="2">
    <source>
        <dbReference type="EMBL" id="CAH1388937.1"/>
    </source>
</evidence>